<keyword evidence="1" id="KW-0732">Signal</keyword>
<evidence type="ECO:0000313" key="3">
    <source>
        <dbReference type="Proteomes" id="UP001597369"/>
    </source>
</evidence>
<gene>
    <name evidence="2" type="ORF">ACFSKU_12170</name>
</gene>
<proteinExistence type="predicted"/>
<dbReference type="RefSeq" id="WP_229957968.1">
    <property type="nucleotide sequence ID" value="NZ_JAJJWI010000002.1"/>
</dbReference>
<dbReference type="NCBIfam" id="TIGR04183">
    <property type="entry name" value="Por_Secre_tail"/>
    <property type="match status" value="1"/>
</dbReference>
<dbReference type="EMBL" id="JBHUHV010000037">
    <property type="protein sequence ID" value="MFD2067642.1"/>
    <property type="molecule type" value="Genomic_DNA"/>
</dbReference>
<name>A0ABW4WYF8_9BACT</name>
<sequence length="135" mass="15379">MKKKQKNMLRLLFGLGFTIFSLSAKAQATGPDQADELTVNIIPADPEENAGALSGINLYPTKEGNYNLHFEQNLNEDAVLEISNTKGRVVYQKPLKVRNKRKSWHYDIGKIKPDTYLVTVRTSDTTYWSRFRVSN</sequence>
<organism evidence="2 3">
    <name type="scientific">Pontibacter silvestris</name>
    <dbReference type="NCBI Taxonomy" id="2305183"/>
    <lineage>
        <taxon>Bacteria</taxon>
        <taxon>Pseudomonadati</taxon>
        <taxon>Bacteroidota</taxon>
        <taxon>Cytophagia</taxon>
        <taxon>Cytophagales</taxon>
        <taxon>Hymenobacteraceae</taxon>
        <taxon>Pontibacter</taxon>
    </lineage>
</organism>
<evidence type="ECO:0000256" key="1">
    <source>
        <dbReference type="SAM" id="SignalP"/>
    </source>
</evidence>
<accession>A0ABW4WYF8</accession>
<dbReference type="Proteomes" id="UP001597369">
    <property type="component" value="Unassembled WGS sequence"/>
</dbReference>
<protein>
    <submittedName>
        <fullName evidence="2">T9SS type A sorting domain-containing protein</fullName>
    </submittedName>
</protein>
<keyword evidence="3" id="KW-1185">Reference proteome</keyword>
<feature type="chain" id="PRO_5047227045" evidence="1">
    <location>
        <begin position="27"/>
        <end position="135"/>
    </location>
</feature>
<comment type="caution">
    <text evidence="2">The sequence shown here is derived from an EMBL/GenBank/DDBJ whole genome shotgun (WGS) entry which is preliminary data.</text>
</comment>
<evidence type="ECO:0000313" key="2">
    <source>
        <dbReference type="EMBL" id="MFD2067642.1"/>
    </source>
</evidence>
<dbReference type="InterPro" id="IPR026444">
    <property type="entry name" value="Secre_tail"/>
</dbReference>
<reference evidence="3" key="1">
    <citation type="journal article" date="2019" name="Int. J. Syst. Evol. Microbiol.">
        <title>The Global Catalogue of Microorganisms (GCM) 10K type strain sequencing project: providing services to taxonomists for standard genome sequencing and annotation.</title>
        <authorList>
            <consortium name="The Broad Institute Genomics Platform"/>
            <consortium name="The Broad Institute Genome Sequencing Center for Infectious Disease"/>
            <person name="Wu L."/>
            <person name="Ma J."/>
        </authorList>
    </citation>
    <scope>NUCLEOTIDE SEQUENCE [LARGE SCALE GENOMIC DNA]</scope>
    <source>
        <strain evidence="3">JCM 16545</strain>
    </source>
</reference>
<feature type="signal peptide" evidence="1">
    <location>
        <begin position="1"/>
        <end position="26"/>
    </location>
</feature>